<organism evidence="3">
    <name type="scientific">Schistocephalus solidus</name>
    <name type="common">Tapeworm</name>
    <dbReference type="NCBI Taxonomy" id="70667"/>
    <lineage>
        <taxon>Eukaryota</taxon>
        <taxon>Metazoa</taxon>
        <taxon>Spiralia</taxon>
        <taxon>Lophotrochozoa</taxon>
        <taxon>Platyhelminthes</taxon>
        <taxon>Cestoda</taxon>
        <taxon>Eucestoda</taxon>
        <taxon>Diphyllobothriidea</taxon>
        <taxon>Diphyllobothriidae</taxon>
        <taxon>Schistocephalus</taxon>
    </lineage>
</organism>
<dbReference type="WBParaSite" id="SSLN_0000127401-mRNA-1">
    <property type="protein sequence ID" value="SSLN_0000127401-mRNA-1"/>
    <property type="gene ID" value="SSLN_0000127401"/>
</dbReference>
<dbReference type="OrthoDB" id="6302520at2759"/>
<evidence type="ECO:0000313" key="2">
    <source>
        <dbReference type="Proteomes" id="UP000275846"/>
    </source>
</evidence>
<reference evidence="3" key="1">
    <citation type="submission" date="2016-06" db="UniProtKB">
        <authorList>
            <consortium name="WormBaseParasite"/>
        </authorList>
    </citation>
    <scope>IDENTIFICATION</scope>
</reference>
<protein>
    <submittedName>
        <fullName evidence="1 3">Uncharacterized protein</fullName>
    </submittedName>
</protein>
<accession>A0A183SAH7</accession>
<sequence length="85" mass="9531">MANTKGAREFLEAWYSCAGSINHNVNLDIHYVGLRLRLYAPRLNATSITGNPATRNPNDPQSTLLLQHREPQLFQLPLPLAHNPT</sequence>
<keyword evidence="2" id="KW-1185">Reference proteome</keyword>
<dbReference type="Proteomes" id="UP000275846">
    <property type="component" value="Unassembled WGS sequence"/>
</dbReference>
<gene>
    <name evidence="1" type="ORF">SSLN_LOCUS1225</name>
</gene>
<dbReference type="EMBL" id="UYSU01001964">
    <property type="protein sequence ID" value="VDL87203.1"/>
    <property type="molecule type" value="Genomic_DNA"/>
</dbReference>
<evidence type="ECO:0000313" key="3">
    <source>
        <dbReference type="WBParaSite" id="SSLN_0000127401-mRNA-1"/>
    </source>
</evidence>
<name>A0A183SAH7_SCHSO</name>
<reference evidence="1 2" key="2">
    <citation type="submission" date="2018-11" db="EMBL/GenBank/DDBJ databases">
        <authorList>
            <consortium name="Pathogen Informatics"/>
        </authorList>
    </citation>
    <scope>NUCLEOTIDE SEQUENCE [LARGE SCALE GENOMIC DNA]</scope>
    <source>
        <strain evidence="1 2">NST_G2</strain>
    </source>
</reference>
<proteinExistence type="predicted"/>
<evidence type="ECO:0000313" key="1">
    <source>
        <dbReference type="EMBL" id="VDL87203.1"/>
    </source>
</evidence>
<dbReference type="AlphaFoldDB" id="A0A183SAH7"/>